<gene>
    <name evidence="3" type="ordered locus">Psta_3241</name>
</gene>
<reference evidence="3 4" key="1">
    <citation type="journal article" date="2009" name="Stand. Genomic Sci.">
        <title>Complete genome sequence of Pirellula staleyi type strain (ATCC 27377).</title>
        <authorList>
            <person name="Clum A."/>
            <person name="Tindall B.J."/>
            <person name="Sikorski J."/>
            <person name="Ivanova N."/>
            <person name="Mavrommatis K."/>
            <person name="Lucas S."/>
            <person name="Glavina del Rio T."/>
            <person name="Nolan M."/>
            <person name="Chen F."/>
            <person name="Tice H."/>
            <person name="Pitluck S."/>
            <person name="Cheng J.F."/>
            <person name="Chertkov O."/>
            <person name="Brettin T."/>
            <person name="Han C."/>
            <person name="Detter J.C."/>
            <person name="Kuske C."/>
            <person name="Bruce D."/>
            <person name="Goodwin L."/>
            <person name="Ovchinikova G."/>
            <person name="Pati A."/>
            <person name="Mikhailova N."/>
            <person name="Chen A."/>
            <person name="Palaniappan K."/>
            <person name="Land M."/>
            <person name="Hauser L."/>
            <person name="Chang Y.J."/>
            <person name="Jeffries C.D."/>
            <person name="Chain P."/>
            <person name="Rohde M."/>
            <person name="Goker M."/>
            <person name="Bristow J."/>
            <person name="Eisen J.A."/>
            <person name="Markowitz V."/>
            <person name="Hugenholtz P."/>
            <person name="Kyrpides N.C."/>
            <person name="Klenk H.P."/>
            <person name="Lapidus A."/>
        </authorList>
    </citation>
    <scope>NUCLEOTIDE SEQUENCE [LARGE SCALE GENOMIC DNA]</scope>
    <source>
        <strain evidence="4">ATCC 27377 / DSM 6068 / ICPB 4128</strain>
    </source>
</reference>
<dbReference type="KEGG" id="psl:Psta_3241"/>
<dbReference type="STRING" id="530564.Psta_3241"/>
<dbReference type="Proteomes" id="UP000001887">
    <property type="component" value="Chromosome"/>
</dbReference>
<keyword evidence="2" id="KW-0732">Signal</keyword>
<proteinExistence type="predicted"/>
<protein>
    <submittedName>
        <fullName evidence="3">Uncharacterized protein</fullName>
    </submittedName>
</protein>
<evidence type="ECO:0000313" key="4">
    <source>
        <dbReference type="Proteomes" id="UP000001887"/>
    </source>
</evidence>
<organism evidence="3 4">
    <name type="scientific">Pirellula staleyi (strain ATCC 27377 / DSM 6068 / ICPB 4128)</name>
    <name type="common">Pirella staleyi</name>
    <dbReference type="NCBI Taxonomy" id="530564"/>
    <lineage>
        <taxon>Bacteria</taxon>
        <taxon>Pseudomonadati</taxon>
        <taxon>Planctomycetota</taxon>
        <taxon>Planctomycetia</taxon>
        <taxon>Pirellulales</taxon>
        <taxon>Pirellulaceae</taxon>
        <taxon>Pirellula</taxon>
    </lineage>
</organism>
<evidence type="ECO:0000256" key="1">
    <source>
        <dbReference type="SAM" id="MobiDB-lite"/>
    </source>
</evidence>
<dbReference type="OrthoDB" id="9961113at2"/>
<sequence precursor="true">MRRTFLPVFVVITTICAGFVSAQVPSRSMQPAASSPPAASPPAMGGVRSSFGEPAPTGGYPAESPPAGDPAVIGRMQHEGYGLAGGRIRLYVFGGLATADYRTDDARQIVMMEEETNLPLPDKNFLYYRELKSGTRWAVGRFPREDRTYTIFQQTSDSPTRKWERFDVVTLLAIPPQLATKTAAMSRVEGAPMERPALQNRAMGRSFQQLNFQQPVDEMVIENSDNRVGDADVEMAPAAAEYQDPRYTPSPAPAVAPAEQPLYGSEPAPQMTPPASEVPYEQPAASGDAAPMQPPPSPYAPVYGDGA</sequence>
<feature type="compositionally biased region" description="Low complexity" evidence="1">
    <location>
        <begin position="31"/>
        <end position="43"/>
    </location>
</feature>
<feature type="region of interest" description="Disordered" evidence="1">
    <location>
        <begin position="28"/>
        <end position="69"/>
    </location>
</feature>
<dbReference type="EMBL" id="CP001848">
    <property type="protein sequence ID" value="ADB17905.1"/>
    <property type="molecule type" value="Genomic_DNA"/>
</dbReference>
<feature type="region of interest" description="Disordered" evidence="1">
    <location>
        <begin position="243"/>
        <end position="307"/>
    </location>
</feature>
<name>D2QX65_PIRSD</name>
<feature type="chain" id="PRO_5003034376" evidence="2">
    <location>
        <begin position="23"/>
        <end position="307"/>
    </location>
</feature>
<dbReference type="AlphaFoldDB" id="D2QX65"/>
<evidence type="ECO:0000256" key="2">
    <source>
        <dbReference type="SAM" id="SignalP"/>
    </source>
</evidence>
<evidence type="ECO:0000313" key="3">
    <source>
        <dbReference type="EMBL" id="ADB17905.1"/>
    </source>
</evidence>
<dbReference type="HOGENOM" id="CLU_905716_0_0_0"/>
<keyword evidence="4" id="KW-1185">Reference proteome</keyword>
<accession>D2QX65</accession>
<feature type="signal peptide" evidence="2">
    <location>
        <begin position="1"/>
        <end position="22"/>
    </location>
</feature>